<name>A0A9W8GUY2_9FUNG</name>
<keyword evidence="2" id="KW-1185">Reference proteome</keyword>
<proteinExistence type="predicted"/>
<evidence type="ECO:0000313" key="2">
    <source>
        <dbReference type="Proteomes" id="UP001140011"/>
    </source>
</evidence>
<protein>
    <submittedName>
        <fullName evidence="1">Uncharacterized protein</fullName>
    </submittedName>
</protein>
<gene>
    <name evidence="1" type="ORF">GGI19_002847</name>
</gene>
<dbReference type="AlphaFoldDB" id="A0A9W8GUY2"/>
<dbReference type="Proteomes" id="UP001140011">
    <property type="component" value="Unassembled WGS sequence"/>
</dbReference>
<sequence>MNADAEWRALYRRIVRAVPRITLGKRTPTAIAMAKVRQGFQMKRDHQLSESERARLYRQGWNTLGFLKLARELGSVERGVVSAILRVHRERSAAEEKPGTKRRRLQPQQVQAYDSSYNNYDEAIANIARDLDIVLPQDTLTRSLEWIPLLKRLHKGDPALENTDPITEDV</sequence>
<accession>A0A9W8GUY2</accession>
<reference evidence="1" key="1">
    <citation type="submission" date="2022-07" db="EMBL/GenBank/DDBJ databases">
        <title>Phylogenomic reconstructions and comparative analyses of Kickxellomycotina fungi.</title>
        <authorList>
            <person name="Reynolds N.K."/>
            <person name="Stajich J.E."/>
            <person name="Barry K."/>
            <person name="Grigoriev I.V."/>
            <person name="Crous P."/>
            <person name="Smith M.E."/>
        </authorList>
    </citation>
    <scope>NUCLEOTIDE SEQUENCE</scope>
    <source>
        <strain evidence="1">BCRC 34297</strain>
    </source>
</reference>
<dbReference type="EMBL" id="JANBUH010000159">
    <property type="protein sequence ID" value="KAJ2753816.1"/>
    <property type="molecule type" value="Genomic_DNA"/>
</dbReference>
<comment type="caution">
    <text evidence="1">The sequence shown here is derived from an EMBL/GenBank/DDBJ whole genome shotgun (WGS) entry which is preliminary data.</text>
</comment>
<dbReference type="OrthoDB" id="5583854at2759"/>
<evidence type="ECO:0000313" key="1">
    <source>
        <dbReference type="EMBL" id="KAJ2753816.1"/>
    </source>
</evidence>
<organism evidence="1 2">
    <name type="scientific">Coemansia pectinata</name>
    <dbReference type="NCBI Taxonomy" id="1052879"/>
    <lineage>
        <taxon>Eukaryota</taxon>
        <taxon>Fungi</taxon>
        <taxon>Fungi incertae sedis</taxon>
        <taxon>Zoopagomycota</taxon>
        <taxon>Kickxellomycotina</taxon>
        <taxon>Kickxellomycetes</taxon>
        <taxon>Kickxellales</taxon>
        <taxon>Kickxellaceae</taxon>
        <taxon>Coemansia</taxon>
    </lineage>
</organism>